<evidence type="ECO:0000256" key="3">
    <source>
        <dbReference type="ARBA" id="ARBA00022723"/>
    </source>
</evidence>
<evidence type="ECO:0000256" key="10">
    <source>
        <dbReference type="SAM" id="MobiDB-lite"/>
    </source>
</evidence>
<keyword evidence="4" id="KW-0677">Repeat</keyword>
<feature type="non-terminal residue" evidence="12">
    <location>
        <position position="65"/>
    </location>
</feature>
<evidence type="ECO:0000256" key="1">
    <source>
        <dbReference type="ARBA" id="ARBA00004123"/>
    </source>
</evidence>
<gene>
    <name evidence="12" type="primary">Znf628_2</name>
    <name evidence="12" type="ORF">TRILEU_R15713</name>
</gene>
<dbReference type="SUPFAM" id="SSF57667">
    <property type="entry name" value="beta-beta-alpha zinc fingers"/>
    <property type="match status" value="1"/>
</dbReference>
<evidence type="ECO:0000256" key="9">
    <source>
        <dbReference type="PROSITE-ProRule" id="PRU00042"/>
    </source>
</evidence>
<evidence type="ECO:0000256" key="6">
    <source>
        <dbReference type="ARBA" id="ARBA00022833"/>
    </source>
</evidence>
<dbReference type="PANTHER" id="PTHR16515:SF57">
    <property type="entry name" value="ZINC FINGER PROTEIN 154-LIKE"/>
    <property type="match status" value="1"/>
</dbReference>
<dbReference type="PANTHER" id="PTHR16515">
    <property type="entry name" value="PR DOMAIN ZINC FINGER PROTEIN"/>
    <property type="match status" value="1"/>
</dbReference>
<proteinExistence type="inferred from homology"/>
<dbReference type="GO" id="GO:0008270">
    <property type="term" value="F:zinc ion binding"/>
    <property type="evidence" value="ECO:0007669"/>
    <property type="project" value="UniProtKB-KW"/>
</dbReference>
<comment type="similarity">
    <text evidence="2">Belongs to the krueppel C2H2-type zinc-finger protein family.</text>
</comment>
<organism evidence="12 13">
    <name type="scientific">Tricholaema leucomelas</name>
    <name type="common">pied barbet</name>
    <dbReference type="NCBI Taxonomy" id="240729"/>
    <lineage>
        <taxon>Eukaryota</taxon>
        <taxon>Metazoa</taxon>
        <taxon>Chordata</taxon>
        <taxon>Craniata</taxon>
        <taxon>Vertebrata</taxon>
        <taxon>Euteleostomi</taxon>
        <taxon>Archelosauria</taxon>
        <taxon>Archosauria</taxon>
        <taxon>Dinosauria</taxon>
        <taxon>Saurischia</taxon>
        <taxon>Theropoda</taxon>
        <taxon>Coelurosauria</taxon>
        <taxon>Aves</taxon>
        <taxon>Neognathae</taxon>
        <taxon>Neoaves</taxon>
        <taxon>Telluraves</taxon>
        <taxon>Coraciimorphae</taxon>
        <taxon>Piciformes</taxon>
        <taxon>Lybiidae</taxon>
        <taxon>Tricholaema lacrymosa</taxon>
    </lineage>
</organism>
<keyword evidence="13" id="KW-1185">Reference proteome</keyword>
<protein>
    <submittedName>
        <fullName evidence="12">ZN628 protein</fullName>
    </submittedName>
</protein>
<dbReference type="FunFam" id="3.30.160.60:FF:000446">
    <property type="entry name" value="Zinc finger protein"/>
    <property type="match status" value="1"/>
</dbReference>
<evidence type="ECO:0000256" key="8">
    <source>
        <dbReference type="ARBA" id="ARBA00023242"/>
    </source>
</evidence>
<dbReference type="InterPro" id="IPR036236">
    <property type="entry name" value="Znf_C2H2_sf"/>
</dbReference>
<dbReference type="GO" id="GO:0005634">
    <property type="term" value="C:nucleus"/>
    <property type="evidence" value="ECO:0007669"/>
    <property type="project" value="UniProtKB-SubCell"/>
</dbReference>
<dbReference type="Proteomes" id="UP000627253">
    <property type="component" value="Unassembled WGS sequence"/>
</dbReference>
<evidence type="ECO:0000259" key="11">
    <source>
        <dbReference type="PROSITE" id="PS50157"/>
    </source>
</evidence>
<sequence>ATPPPVVPAGSRAGPSPPGSADQPYSCRECGKAFRWSSRLAHHQRSHTGERPYKCPECPKAFKGS</sequence>
<dbReference type="InterPro" id="IPR013087">
    <property type="entry name" value="Znf_C2H2_type"/>
</dbReference>
<dbReference type="SMART" id="SM00355">
    <property type="entry name" value="ZnF_C2H2"/>
    <property type="match status" value="1"/>
</dbReference>
<evidence type="ECO:0000313" key="12">
    <source>
        <dbReference type="EMBL" id="NXX50100.1"/>
    </source>
</evidence>
<feature type="region of interest" description="Disordered" evidence="10">
    <location>
        <begin position="1"/>
        <end position="24"/>
    </location>
</feature>
<comment type="subcellular location">
    <subcellularLocation>
        <location evidence="1">Nucleus</location>
    </subcellularLocation>
</comment>
<comment type="caution">
    <text evidence="12">The sequence shown here is derived from an EMBL/GenBank/DDBJ whole genome shotgun (WGS) entry which is preliminary data.</text>
</comment>
<dbReference type="PROSITE" id="PS00028">
    <property type="entry name" value="ZINC_FINGER_C2H2_1"/>
    <property type="match status" value="1"/>
</dbReference>
<reference evidence="12" key="1">
    <citation type="submission" date="2020-02" db="EMBL/GenBank/DDBJ databases">
        <title>Bird 10,000 Genomes (B10K) Project - Family phase.</title>
        <authorList>
            <person name="Zhang G."/>
        </authorList>
    </citation>
    <scope>NUCLEOTIDE SEQUENCE</scope>
    <source>
        <strain evidence="12">B10K-DU-002-37</strain>
        <tissue evidence="12">Muscle</tissue>
    </source>
</reference>
<keyword evidence="8" id="KW-0539">Nucleus</keyword>
<dbReference type="Pfam" id="PF00096">
    <property type="entry name" value="zf-C2H2"/>
    <property type="match status" value="1"/>
</dbReference>
<feature type="domain" description="C2H2-type" evidence="11">
    <location>
        <begin position="25"/>
        <end position="52"/>
    </location>
</feature>
<dbReference type="InterPro" id="IPR050331">
    <property type="entry name" value="Zinc_finger"/>
</dbReference>
<dbReference type="Gene3D" id="3.30.160.60">
    <property type="entry name" value="Classic Zinc Finger"/>
    <property type="match status" value="2"/>
</dbReference>
<evidence type="ECO:0000256" key="2">
    <source>
        <dbReference type="ARBA" id="ARBA00006991"/>
    </source>
</evidence>
<evidence type="ECO:0000256" key="4">
    <source>
        <dbReference type="ARBA" id="ARBA00022737"/>
    </source>
</evidence>
<name>A0A852JDM9_9PICI</name>
<dbReference type="PROSITE" id="PS50157">
    <property type="entry name" value="ZINC_FINGER_C2H2_2"/>
    <property type="match status" value="1"/>
</dbReference>
<dbReference type="FunFam" id="3.30.160.60:FF:000047">
    <property type="entry name" value="zinc finger protein OZF"/>
    <property type="match status" value="1"/>
</dbReference>
<keyword evidence="3" id="KW-0479">Metal-binding</keyword>
<evidence type="ECO:0000256" key="7">
    <source>
        <dbReference type="ARBA" id="ARBA00023125"/>
    </source>
</evidence>
<keyword evidence="5 9" id="KW-0863">Zinc-finger</keyword>
<dbReference type="GO" id="GO:1990837">
    <property type="term" value="F:sequence-specific double-stranded DNA binding"/>
    <property type="evidence" value="ECO:0007669"/>
    <property type="project" value="UniProtKB-ARBA"/>
</dbReference>
<evidence type="ECO:0000313" key="13">
    <source>
        <dbReference type="Proteomes" id="UP000627253"/>
    </source>
</evidence>
<keyword evidence="7" id="KW-0238">DNA-binding</keyword>
<dbReference type="OrthoDB" id="9885925at2759"/>
<evidence type="ECO:0000256" key="5">
    <source>
        <dbReference type="ARBA" id="ARBA00022771"/>
    </source>
</evidence>
<dbReference type="GO" id="GO:0010468">
    <property type="term" value="P:regulation of gene expression"/>
    <property type="evidence" value="ECO:0007669"/>
    <property type="project" value="TreeGrafter"/>
</dbReference>
<accession>A0A852JDM9</accession>
<dbReference type="EMBL" id="WAAF01018624">
    <property type="protein sequence ID" value="NXX50100.1"/>
    <property type="molecule type" value="Genomic_DNA"/>
</dbReference>
<dbReference type="AlphaFoldDB" id="A0A852JDM9"/>
<feature type="non-terminal residue" evidence="12">
    <location>
        <position position="1"/>
    </location>
</feature>
<keyword evidence="6" id="KW-0862">Zinc</keyword>